<dbReference type="EMBL" id="BLJE01000010">
    <property type="protein sequence ID" value="GFE67272.1"/>
    <property type="molecule type" value="Genomic_DNA"/>
</dbReference>
<accession>A0A6N6JP72</accession>
<evidence type="ECO:0000313" key="2">
    <source>
        <dbReference type="EMBL" id="GFE67272.1"/>
    </source>
</evidence>
<sequence length="132" mass="14755">MIRSFTAPCAAITFAWLPLVFSTQISQAEFNSMAQPAENLTECRAPRPPKALADTAYIRNGYRAILQILAAERWEETGDCTCHLREFTWQDVVEQSQEFVTSDNPRLPFDVVALNNRATKAEAARSAACKTN</sequence>
<name>A0A6N6JP72_9RHOB</name>
<evidence type="ECO:0000313" key="3">
    <source>
        <dbReference type="Proteomes" id="UP000436822"/>
    </source>
</evidence>
<keyword evidence="1" id="KW-0732">Signal</keyword>
<evidence type="ECO:0000256" key="1">
    <source>
        <dbReference type="SAM" id="SignalP"/>
    </source>
</evidence>
<dbReference type="Proteomes" id="UP000436822">
    <property type="component" value="Unassembled WGS sequence"/>
</dbReference>
<evidence type="ECO:0008006" key="4">
    <source>
        <dbReference type="Google" id="ProtNLM"/>
    </source>
</evidence>
<gene>
    <name evidence="2" type="ORF">KIN_43460</name>
</gene>
<protein>
    <recommendedName>
        <fullName evidence="4">Rap1a immunity protein domain-containing protein</fullName>
    </recommendedName>
</protein>
<proteinExistence type="predicted"/>
<reference evidence="2 3" key="1">
    <citation type="submission" date="2019-12" db="EMBL/GenBank/DDBJ databases">
        <title>Litoreibacter badius sp. nov., a novel bacteriochlorophyll a-containing bacterium in the genus Litoreibacter.</title>
        <authorList>
            <person name="Kanamuro M."/>
            <person name="Takabe Y."/>
            <person name="Mori K."/>
            <person name="Takaichi S."/>
            <person name="Hanada S."/>
        </authorList>
    </citation>
    <scope>NUCLEOTIDE SEQUENCE [LARGE SCALE GENOMIC DNA]</scope>
    <source>
        <strain evidence="2 3">K6</strain>
    </source>
</reference>
<feature type="signal peptide" evidence="1">
    <location>
        <begin position="1"/>
        <end position="28"/>
    </location>
</feature>
<comment type="caution">
    <text evidence="2">The sequence shown here is derived from an EMBL/GenBank/DDBJ whole genome shotgun (WGS) entry which is preliminary data.</text>
</comment>
<organism evidence="2 3">
    <name type="scientific">Litoreibacter roseus</name>
    <dbReference type="NCBI Taxonomy" id="2601869"/>
    <lineage>
        <taxon>Bacteria</taxon>
        <taxon>Pseudomonadati</taxon>
        <taxon>Pseudomonadota</taxon>
        <taxon>Alphaproteobacteria</taxon>
        <taxon>Rhodobacterales</taxon>
        <taxon>Roseobacteraceae</taxon>
        <taxon>Litoreibacter</taxon>
    </lineage>
</organism>
<dbReference type="AlphaFoldDB" id="A0A6N6JP72"/>
<keyword evidence="3" id="KW-1185">Reference proteome</keyword>
<dbReference type="RefSeq" id="WP_243145008.1">
    <property type="nucleotide sequence ID" value="NZ_BLJE01000010.1"/>
</dbReference>
<feature type="chain" id="PRO_5027049830" description="Rap1a immunity protein domain-containing protein" evidence="1">
    <location>
        <begin position="29"/>
        <end position="132"/>
    </location>
</feature>